<comment type="subcellular location">
    <subcellularLocation>
        <location evidence="1 10">Golgi apparatus membrane</location>
        <topology evidence="1 10">Single-pass type II membrane protein</topology>
    </subcellularLocation>
</comment>
<gene>
    <name evidence="11" type="primary">B3GALT1_4</name>
    <name evidence="11" type="ORF">SK128_021545</name>
</gene>
<evidence type="ECO:0000256" key="2">
    <source>
        <dbReference type="ARBA" id="ARBA00008661"/>
    </source>
</evidence>
<evidence type="ECO:0000256" key="7">
    <source>
        <dbReference type="ARBA" id="ARBA00022989"/>
    </source>
</evidence>
<organism evidence="11 12">
    <name type="scientific">Halocaridina rubra</name>
    <name type="common">Hawaiian red shrimp</name>
    <dbReference type="NCBI Taxonomy" id="373956"/>
    <lineage>
        <taxon>Eukaryota</taxon>
        <taxon>Metazoa</taxon>
        <taxon>Ecdysozoa</taxon>
        <taxon>Arthropoda</taxon>
        <taxon>Crustacea</taxon>
        <taxon>Multicrustacea</taxon>
        <taxon>Malacostraca</taxon>
        <taxon>Eumalacostraca</taxon>
        <taxon>Eucarida</taxon>
        <taxon>Decapoda</taxon>
        <taxon>Pleocyemata</taxon>
        <taxon>Caridea</taxon>
        <taxon>Atyoidea</taxon>
        <taxon>Atyidae</taxon>
        <taxon>Halocaridina</taxon>
    </lineage>
</organism>
<keyword evidence="5 10" id="KW-0812">Transmembrane</keyword>
<keyword evidence="7 10" id="KW-1133">Transmembrane helix</keyword>
<dbReference type="InterPro" id="IPR002659">
    <property type="entry name" value="Glyco_trans_31"/>
</dbReference>
<evidence type="ECO:0000256" key="3">
    <source>
        <dbReference type="ARBA" id="ARBA00022676"/>
    </source>
</evidence>
<evidence type="ECO:0000313" key="12">
    <source>
        <dbReference type="Proteomes" id="UP001381693"/>
    </source>
</evidence>
<dbReference type="SUPFAM" id="SSF53448">
    <property type="entry name" value="Nucleotide-diphospho-sugar transferases"/>
    <property type="match status" value="1"/>
</dbReference>
<dbReference type="GO" id="GO:0016758">
    <property type="term" value="F:hexosyltransferase activity"/>
    <property type="evidence" value="ECO:0007669"/>
    <property type="project" value="InterPro"/>
</dbReference>
<comment type="caution">
    <text evidence="11">The sequence shown here is derived from an EMBL/GenBank/DDBJ whole genome shotgun (WGS) entry which is preliminary data.</text>
</comment>
<dbReference type="Proteomes" id="UP001381693">
    <property type="component" value="Unassembled WGS sequence"/>
</dbReference>
<evidence type="ECO:0000256" key="9">
    <source>
        <dbReference type="ARBA" id="ARBA00023136"/>
    </source>
</evidence>
<dbReference type="EC" id="2.4.1.-" evidence="10"/>
<keyword evidence="9 10" id="KW-0472">Membrane</keyword>
<sequence length="384" mass="46140">MNCIHQTLQQKDTRIKARKIWLSIQRYWRRFKMRSVSRRKCSCASFTIIISLFLIYLSGLYQYALTWSYDTYYVHLGPSDPMDDLIKDFLDDKETEVRPVNEFLYSYTYLNQEKCETKDSVRLMYVVKSALENFDRRHGIRNSWGFEKRFSDVEIKTVFLVGMVPGKLDVQKRLEQEISDHKDVIQADFLDSYFNNTLKTMMGLHWTYHYCPNVKYFLFVDDDYYVSTRNMLRFLRDPANYPQYLEKYVVQAVNEYQDELFAGYVFSRSRPIRWIISKWYIELSEYPYSHWPPYVTAGAYVLSRKSLERLYIASIYTNNFRFDDVFLGMAAKKAGLKVFHHDEFYFHPRSYDREGYKWVIASHGYDDPKDLQNKWNEQRSAGNA</sequence>
<evidence type="ECO:0000256" key="6">
    <source>
        <dbReference type="ARBA" id="ARBA00022968"/>
    </source>
</evidence>
<reference evidence="11 12" key="1">
    <citation type="submission" date="2023-11" db="EMBL/GenBank/DDBJ databases">
        <title>Halocaridina rubra genome assembly.</title>
        <authorList>
            <person name="Smith C."/>
        </authorList>
    </citation>
    <scope>NUCLEOTIDE SEQUENCE [LARGE SCALE GENOMIC DNA]</scope>
    <source>
        <strain evidence="11">EP-1</strain>
        <tissue evidence="11">Whole</tissue>
    </source>
</reference>
<evidence type="ECO:0000313" key="11">
    <source>
        <dbReference type="EMBL" id="KAK7014721.1"/>
    </source>
</evidence>
<evidence type="ECO:0000256" key="1">
    <source>
        <dbReference type="ARBA" id="ARBA00004323"/>
    </source>
</evidence>
<protein>
    <recommendedName>
        <fullName evidence="10">Hexosyltransferase</fullName>
        <ecNumber evidence="10">2.4.1.-</ecNumber>
    </recommendedName>
</protein>
<keyword evidence="6 10" id="KW-0735">Signal-anchor</keyword>
<proteinExistence type="inferred from homology"/>
<evidence type="ECO:0000256" key="8">
    <source>
        <dbReference type="ARBA" id="ARBA00023034"/>
    </source>
</evidence>
<keyword evidence="8 10" id="KW-0333">Golgi apparatus</keyword>
<name>A0AAN8W9N4_HALRR</name>
<dbReference type="AlphaFoldDB" id="A0AAN8W9N4"/>
<evidence type="ECO:0000256" key="5">
    <source>
        <dbReference type="ARBA" id="ARBA00022692"/>
    </source>
</evidence>
<dbReference type="EMBL" id="JAXCGZ010023269">
    <property type="protein sequence ID" value="KAK7014721.1"/>
    <property type="molecule type" value="Genomic_DNA"/>
</dbReference>
<dbReference type="PANTHER" id="PTHR11214:SF349">
    <property type="entry name" value="BETA-1,3-GALACTOSYLTRANSFERASE BRN"/>
    <property type="match status" value="1"/>
</dbReference>
<evidence type="ECO:0000256" key="4">
    <source>
        <dbReference type="ARBA" id="ARBA00022679"/>
    </source>
</evidence>
<dbReference type="InterPro" id="IPR029044">
    <property type="entry name" value="Nucleotide-diphossugar_trans"/>
</dbReference>
<dbReference type="Gene3D" id="3.90.550.50">
    <property type="match status" value="1"/>
</dbReference>
<dbReference type="PANTHER" id="PTHR11214">
    <property type="entry name" value="BETA-1,3-N-ACETYLGLUCOSAMINYLTRANSFERASE"/>
    <property type="match status" value="1"/>
</dbReference>
<accession>A0AAN8W9N4</accession>
<keyword evidence="12" id="KW-1185">Reference proteome</keyword>
<dbReference type="GO" id="GO:0008194">
    <property type="term" value="F:UDP-glycosyltransferase activity"/>
    <property type="evidence" value="ECO:0007669"/>
    <property type="project" value="TreeGrafter"/>
</dbReference>
<keyword evidence="3 10" id="KW-0328">Glycosyltransferase</keyword>
<dbReference type="FunFam" id="3.90.550.50:FF:000042">
    <property type="entry name" value="Hexosyltransferase"/>
    <property type="match status" value="1"/>
</dbReference>
<evidence type="ECO:0000256" key="10">
    <source>
        <dbReference type="RuleBase" id="RU363063"/>
    </source>
</evidence>
<keyword evidence="4" id="KW-0808">Transferase</keyword>
<dbReference type="Pfam" id="PF01762">
    <property type="entry name" value="Galactosyl_T"/>
    <property type="match status" value="1"/>
</dbReference>
<feature type="transmembrane region" description="Helical" evidence="10">
    <location>
        <begin position="41"/>
        <end position="61"/>
    </location>
</feature>
<dbReference type="GO" id="GO:0006493">
    <property type="term" value="P:protein O-linked glycosylation"/>
    <property type="evidence" value="ECO:0007669"/>
    <property type="project" value="TreeGrafter"/>
</dbReference>
<dbReference type="GO" id="GO:0000139">
    <property type="term" value="C:Golgi membrane"/>
    <property type="evidence" value="ECO:0007669"/>
    <property type="project" value="UniProtKB-SubCell"/>
</dbReference>
<comment type="similarity">
    <text evidence="2 10">Belongs to the glycosyltransferase 31 family.</text>
</comment>